<reference evidence="1 2" key="1">
    <citation type="submission" date="2008-04" db="EMBL/GenBank/DDBJ databases">
        <title>Complete sequence of chromosome of Natranaerobius thermophilus JW/NM-WN-LF.</title>
        <authorList>
            <consortium name="US DOE Joint Genome Institute"/>
            <person name="Copeland A."/>
            <person name="Lucas S."/>
            <person name="Lapidus A."/>
            <person name="Glavina del Rio T."/>
            <person name="Dalin E."/>
            <person name="Tice H."/>
            <person name="Bruce D."/>
            <person name="Goodwin L."/>
            <person name="Pitluck S."/>
            <person name="Chertkov O."/>
            <person name="Brettin T."/>
            <person name="Detter J.C."/>
            <person name="Han C."/>
            <person name="Kuske C.R."/>
            <person name="Schmutz J."/>
            <person name="Larimer F."/>
            <person name="Land M."/>
            <person name="Hauser L."/>
            <person name="Kyrpides N."/>
            <person name="Lykidis A."/>
            <person name="Mesbah N.M."/>
            <person name="Wiegel J."/>
        </authorList>
    </citation>
    <scope>NUCLEOTIDE SEQUENCE [LARGE SCALE GENOMIC DNA]</scope>
    <source>
        <strain evidence="2">ATCC BAA-1301 / DSM 18059 / JW/NM-WN-LF</strain>
    </source>
</reference>
<dbReference type="AlphaFoldDB" id="B2A102"/>
<dbReference type="GO" id="GO:0004190">
    <property type="term" value="F:aspartic-type endopeptidase activity"/>
    <property type="evidence" value="ECO:0007669"/>
    <property type="project" value="InterPro"/>
</dbReference>
<gene>
    <name evidence="1" type="ordered locus">Nther_1041</name>
</gene>
<evidence type="ECO:0000313" key="2">
    <source>
        <dbReference type="Proteomes" id="UP000001683"/>
    </source>
</evidence>
<dbReference type="OrthoDB" id="463626at2"/>
<dbReference type="EMBL" id="CP001034">
    <property type="protein sequence ID" value="ACB84625.1"/>
    <property type="molecule type" value="Genomic_DNA"/>
</dbReference>
<dbReference type="KEGG" id="nth:Nther_1041"/>
<dbReference type="STRING" id="457570.Nther_1041"/>
<evidence type="ECO:0000313" key="1">
    <source>
        <dbReference type="EMBL" id="ACB84625.1"/>
    </source>
</evidence>
<dbReference type="InterPro" id="IPR021109">
    <property type="entry name" value="Peptidase_aspartic_dom_sf"/>
</dbReference>
<keyword evidence="2" id="KW-1185">Reference proteome</keyword>
<dbReference type="Proteomes" id="UP000001683">
    <property type="component" value="Chromosome"/>
</dbReference>
<dbReference type="eggNOG" id="COG3577">
    <property type="taxonomic scope" value="Bacteria"/>
</dbReference>
<name>B2A102_NATTJ</name>
<sequence length="126" mass="14034">MKIEYREGLLFTSVDLVYQGRRKKINNIVIDTGASETIISSDIVEDLDIFADPNDKIVSYYGVGGSIHNAFVKTIDEIKIGESKIKKAELDFGLIDINGEINGLLGLDILIDTEVIIDLKNMILKF</sequence>
<proteinExistence type="predicted"/>
<dbReference type="PROSITE" id="PS00141">
    <property type="entry name" value="ASP_PROTEASE"/>
    <property type="match status" value="1"/>
</dbReference>
<dbReference type="RefSeq" id="WP_012447502.1">
    <property type="nucleotide sequence ID" value="NC_010718.1"/>
</dbReference>
<dbReference type="Pfam" id="PF13650">
    <property type="entry name" value="Asp_protease_2"/>
    <property type="match status" value="1"/>
</dbReference>
<dbReference type="GO" id="GO:0006508">
    <property type="term" value="P:proteolysis"/>
    <property type="evidence" value="ECO:0007669"/>
    <property type="project" value="InterPro"/>
</dbReference>
<accession>B2A102</accession>
<dbReference type="Gene3D" id="2.40.70.10">
    <property type="entry name" value="Acid Proteases"/>
    <property type="match status" value="1"/>
</dbReference>
<reference evidence="1 2" key="2">
    <citation type="journal article" date="2011" name="J. Bacteriol.">
        <title>Complete genome sequence of the anaerobic, halophilic alkalithermophile Natranaerobius thermophilus JW/NM-WN-LF.</title>
        <authorList>
            <person name="Zhao B."/>
            <person name="Mesbah N.M."/>
            <person name="Dalin E."/>
            <person name="Goodwin L."/>
            <person name="Nolan M."/>
            <person name="Pitluck S."/>
            <person name="Chertkov O."/>
            <person name="Brettin T.S."/>
            <person name="Han J."/>
            <person name="Larimer F.W."/>
            <person name="Land M.L."/>
            <person name="Hauser L."/>
            <person name="Kyrpides N."/>
            <person name="Wiegel J."/>
        </authorList>
    </citation>
    <scope>NUCLEOTIDE SEQUENCE [LARGE SCALE GENOMIC DNA]</scope>
    <source>
        <strain evidence="2">ATCC BAA-1301 / DSM 18059 / JW/NM-WN-LF</strain>
    </source>
</reference>
<dbReference type="InParanoid" id="B2A102"/>
<organism evidence="1 2">
    <name type="scientific">Natranaerobius thermophilus (strain ATCC BAA-1301 / DSM 18059 / JW/NM-WN-LF)</name>
    <dbReference type="NCBI Taxonomy" id="457570"/>
    <lineage>
        <taxon>Bacteria</taxon>
        <taxon>Bacillati</taxon>
        <taxon>Bacillota</taxon>
        <taxon>Clostridia</taxon>
        <taxon>Natranaerobiales</taxon>
        <taxon>Natranaerobiaceae</taxon>
        <taxon>Natranaerobius</taxon>
    </lineage>
</organism>
<dbReference type="HOGENOM" id="CLU_159130_0_0_9"/>
<dbReference type="SUPFAM" id="SSF50630">
    <property type="entry name" value="Acid proteases"/>
    <property type="match status" value="1"/>
</dbReference>
<evidence type="ECO:0008006" key="3">
    <source>
        <dbReference type="Google" id="ProtNLM"/>
    </source>
</evidence>
<dbReference type="InterPro" id="IPR001969">
    <property type="entry name" value="Aspartic_peptidase_AS"/>
</dbReference>
<protein>
    <recommendedName>
        <fullName evidence="3">Peptidase A2 domain-containing protein</fullName>
    </recommendedName>
</protein>